<comment type="cofactor">
    <cofactor evidence="1">
        <name>Mn(2+)</name>
        <dbReference type="ChEBI" id="CHEBI:29035"/>
    </cofactor>
</comment>
<comment type="catalytic activity">
    <reaction evidence="20">
        <text>ATP + (deoxyribonucleotide)n-3'-hydroxyl + 5'-phospho-(deoxyribonucleotide)m = (deoxyribonucleotide)n+m + AMP + diphosphate.</text>
        <dbReference type="EC" id="6.5.1.1"/>
    </reaction>
</comment>
<evidence type="ECO:0000256" key="4">
    <source>
        <dbReference type="ARBA" id="ARBA00022679"/>
    </source>
</evidence>
<dbReference type="EC" id="6.5.1.1" evidence="2"/>
<dbReference type="CDD" id="cd07971">
    <property type="entry name" value="OBF_DNA_ligase_LigD"/>
    <property type="match status" value="1"/>
</dbReference>
<dbReference type="Gene3D" id="2.40.50.140">
    <property type="entry name" value="Nucleic acid-binding proteins"/>
    <property type="match status" value="1"/>
</dbReference>
<dbReference type="NCBIfam" id="TIGR02778">
    <property type="entry name" value="ligD_pol"/>
    <property type="match status" value="1"/>
</dbReference>
<keyword evidence="4" id="KW-0808">Transferase</keyword>
<keyword evidence="10" id="KW-0378">Hydrolase</keyword>
<protein>
    <recommendedName>
        <fullName evidence="2">DNA ligase (ATP)</fullName>
        <ecNumber evidence="2">6.5.1.1</ecNumber>
    </recommendedName>
    <alternativeName>
        <fullName evidence="19">NHEJ DNA polymerase</fullName>
    </alternativeName>
</protein>
<feature type="region of interest" description="Disordered" evidence="21">
    <location>
        <begin position="548"/>
        <end position="578"/>
    </location>
</feature>
<dbReference type="Pfam" id="PF04679">
    <property type="entry name" value="DNA_ligase_A_C"/>
    <property type="match status" value="1"/>
</dbReference>
<dbReference type="InterPro" id="IPR033651">
    <property type="entry name" value="PaeLigD_Pol-like"/>
</dbReference>
<dbReference type="CDD" id="cd07906">
    <property type="entry name" value="Adenylation_DNA_ligase_LigD_LigC"/>
    <property type="match status" value="1"/>
</dbReference>
<dbReference type="AlphaFoldDB" id="A0A285UFK8"/>
<dbReference type="NCBIfam" id="NF004628">
    <property type="entry name" value="PRK05972.1"/>
    <property type="match status" value="1"/>
</dbReference>
<keyword evidence="12" id="KW-0067">ATP-binding</keyword>
<dbReference type="GO" id="GO:0046872">
    <property type="term" value="F:metal ion binding"/>
    <property type="evidence" value="ECO:0007669"/>
    <property type="project" value="UniProtKB-KW"/>
</dbReference>
<dbReference type="InterPro" id="IPR052171">
    <property type="entry name" value="NHEJ_LigD"/>
</dbReference>
<evidence type="ECO:0000256" key="20">
    <source>
        <dbReference type="ARBA" id="ARBA00034003"/>
    </source>
</evidence>
<dbReference type="InterPro" id="IPR014146">
    <property type="entry name" value="LigD_ligase_dom"/>
</dbReference>
<dbReference type="OrthoDB" id="9802472at2"/>
<evidence type="ECO:0000256" key="19">
    <source>
        <dbReference type="ARBA" id="ARBA00029943"/>
    </source>
</evidence>
<evidence type="ECO:0000256" key="9">
    <source>
        <dbReference type="ARBA" id="ARBA00022763"/>
    </source>
</evidence>
<keyword evidence="18" id="KW-0511">Multifunctional enzyme</keyword>
<evidence type="ECO:0000256" key="1">
    <source>
        <dbReference type="ARBA" id="ARBA00001936"/>
    </source>
</evidence>
<dbReference type="InterPro" id="IPR014144">
    <property type="entry name" value="LigD_PE_domain"/>
</dbReference>
<name>A0A285UFK8_9HYPH</name>
<reference evidence="23 24" key="1">
    <citation type="submission" date="2017-08" db="EMBL/GenBank/DDBJ databases">
        <authorList>
            <person name="de Groot N.N."/>
        </authorList>
    </citation>
    <scope>NUCLEOTIDE SEQUENCE [LARGE SCALE GENOMIC DNA]</scope>
    <source>
        <strain evidence="23 24">JC85</strain>
    </source>
</reference>
<proteinExistence type="predicted"/>
<dbReference type="GO" id="GO:0003677">
    <property type="term" value="F:DNA binding"/>
    <property type="evidence" value="ECO:0007669"/>
    <property type="project" value="UniProtKB-KW"/>
</dbReference>
<dbReference type="SUPFAM" id="SSF56091">
    <property type="entry name" value="DNA ligase/mRNA capping enzyme, catalytic domain"/>
    <property type="match status" value="1"/>
</dbReference>
<keyword evidence="13" id="KW-0239">DNA-directed DNA polymerase</keyword>
<dbReference type="GO" id="GO:0005524">
    <property type="term" value="F:ATP binding"/>
    <property type="evidence" value="ECO:0007669"/>
    <property type="project" value="UniProtKB-KW"/>
</dbReference>
<keyword evidence="6" id="KW-0540">Nuclease</keyword>
<dbReference type="Gene3D" id="3.30.470.30">
    <property type="entry name" value="DNA ligase/mRNA capping enzyme"/>
    <property type="match status" value="1"/>
</dbReference>
<evidence type="ECO:0000256" key="17">
    <source>
        <dbReference type="ARBA" id="ARBA00023211"/>
    </source>
</evidence>
<dbReference type="Pfam" id="PF01068">
    <property type="entry name" value="DNA_ligase_A_M"/>
    <property type="match status" value="1"/>
</dbReference>
<dbReference type="RefSeq" id="WP_097139518.1">
    <property type="nucleotide sequence ID" value="NZ_OBQD01000007.1"/>
</dbReference>
<gene>
    <name evidence="23" type="ORF">SAMN05892877_10742</name>
</gene>
<dbReference type="NCBIfam" id="TIGR02779">
    <property type="entry name" value="NHEJ_ligase_lig"/>
    <property type="match status" value="1"/>
</dbReference>
<keyword evidence="9" id="KW-0227">DNA damage</keyword>
<feature type="region of interest" description="Disordered" evidence="21">
    <location>
        <begin position="161"/>
        <end position="237"/>
    </location>
</feature>
<keyword evidence="11" id="KW-0269">Exonuclease</keyword>
<accession>A0A285UFK8</accession>
<keyword evidence="15" id="KW-0233">DNA recombination</keyword>
<keyword evidence="3 23" id="KW-0436">Ligase</keyword>
<evidence type="ECO:0000313" key="24">
    <source>
        <dbReference type="Proteomes" id="UP000219167"/>
    </source>
</evidence>
<feature type="domain" description="ATP-dependent DNA ligase family profile" evidence="22">
    <location>
        <begin position="337"/>
        <end position="470"/>
    </location>
</feature>
<dbReference type="InterPro" id="IPR014143">
    <property type="entry name" value="NHEJ_ligase_prk"/>
</dbReference>
<keyword evidence="24" id="KW-1185">Reference proteome</keyword>
<organism evidence="23 24">
    <name type="scientific">Rhizobium subbaraonis</name>
    <dbReference type="NCBI Taxonomy" id="908946"/>
    <lineage>
        <taxon>Bacteria</taxon>
        <taxon>Pseudomonadati</taxon>
        <taxon>Pseudomonadota</taxon>
        <taxon>Alphaproteobacteria</taxon>
        <taxon>Hyphomicrobiales</taxon>
        <taxon>Rhizobiaceae</taxon>
        <taxon>Rhizobium/Agrobacterium group</taxon>
        <taxon>Rhizobium</taxon>
    </lineage>
</organism>
<keyword evidence="5" id="KW-0548">Nucleotidyltransferase</keyword>
<feature type="compositionally biased region" description="Low complexity" evidence="21">
    <location>
        <begin position="219"/>
        <end position="229"/>
    </location>
</feature>
<evidence type="ECO:0000256" key="8">
    <source>
        <dbReference type="ARBA" id="ARBA00022741"/>
    </source>
</evidence>
<dbReference type="EMBL" id="OBQD01000007">
    <property type="protein sequence ID" value="SOC40178.1"/>
    <property type="molecule type" value="Genomic_DNA"/>
</dbReference>
<dbReference type="InterPro" id="IPR012310">
    <property type="entry name" value="DNA_ligase_ATP-dep_cent"/>
</dbReference>
<dbReference type="NCBIfam" id="TIGR02776">
    <property type="entry name" value="NHEJ_ligase_prk"/>
    <property type="match status" value="1"/>
</dbReference>
<evidence type="ECO:0000256" key="21">
    <source>
        <dbReference type="SAM" id="MobiDB-lite"/>
    </source>
</evidence>
<dbReference type="Pfam" id="PF13298">
    <property type="entry name" value="LigD_N"/>
    <property type="match status" value="1"/>
</dbReference>
<evidence type="ECO:0000256" key="18">
    <source>
        <dbReference type="ARBA" id="ARBA00023268"/>
    </source>
</evidence>
<feature type="compositionally biased region" description="Basic residues" evidence="21">
    <location>
        <begin position="198"/>
        <end position="208"/>
    </location>
</feature>
<dbReference type="GO" id="GO:0003887">
    <property type="term" value="F:DNA-directed DNA polymerase activity"/>
    <property type="evidence" value="ECO:0007669"/>
    <property type="project" value="UniProtKB-KW"/>
</dbReference>
<dbReference type="GO" id="GO:0003910">
    <property type="term" value="F:DNA ligase (ATP) activity"/>
    <property type="evidence" value="ECO:0007669"/>
    <property type="project" value="UniProtKB-EC"/>
</dbReference>
<dbReference type="PANTHER" id="PTHR42705">
    <property type="entry name" value="BIFUNCTIONAL NON-HOMOLOGOUS END JOINING PROTEIN LIGD"/>
    <property type="match status" value="1"/>
</dbReference>
<keyword evidence="14" id="KW-0238">DNA-binding</keyword>
<evidence type="ECO:0000256" key="16">
    <source>
        <dbReference type="ARBA" id="ARBA00023204"/>
    </source>
</evidence>
<dbReference type="NCBIfam" id="TIGR02777">
    <property type="entry name" value="LigD_PE_dom"/>
    <property type="match status" value="1"/>
</dbReference>
<evidence type="ECO:0000256" key="13">
    <source>
        <dbReference type="ARBA" id="ARBA00022932"/>
    </source>
</evidence>
<dbReference type="PANTHER" id="PTHR42705:SF2">
    <property type="entry name" value="BIFUNCTIONAL NON-HOMOLOGOUS END JOINING PROTEIN LIGD"/>
    <property type="match status" value="1"/>
</dbReference>
<evidence type="ECO:0000256" key="15">
    <source>
        <dbReference type="ARBA" id="ARBA00023172"/>
    </source>
</evidence>
<evidence type="ECO:0000256" key="10">
    <source>
        <dbReference type="ARBA" id="ARBA00022801"/>
    </source>
</evidence>
<dbReference type="Gene3D" id="3.30.1490.70">
    <property type="match status" value="1"/>
</dbReference>
<dbReference type="InterPro" id="IPR014145">
    <property type="entry name" value="LigD_pol_dom"/>
</dbReference>
<evidence type="ECO:0000259" key="22">
    <source>
        <dbReference type="PROSITE" id="PS50160"/>
    </source>
</evidence>
<evidence type="ECO:0000256" key="14">
    <source>
        <dbReference type="ARBA" id="ARBA00023125"/>
    </source>
</evidence>
<dbReference type="GO" id="GO:0006310">
    <property type="term" value="P:DNA recombination"/>
    <property type="evidence" value="ECO:0007669"/>
    <property type="project" value="UniProtKB-KW"/>
</dbReference>
<evidence type="ECO:0000256" key="7">
    <source>
        <dbReference type="ARBA" id="ARBA00022723"/>
    </source>
</evidence>
<evidence type="ECO:0000256" key="2">
    <source>
        <dbReference type="ARBA" id="ARBA00012727"/>
    </source>
</evidence>
<dbReference type="GO" id="GO:0006281">
    <property type="term" value="P:DNA repair"/>
    <property type="evidence" value="ECO:0007669"/>
    <property type="project" value="UniProtKB-KW"/>
</dbReference>
<dbReference type="InterPro" id="IPR012309">
    <property type="entry name" value="DNA_ligase_ATP-dep_C"/>
</dbReference>
<evidence type="ECO:0000256" key="3">
    <source>
        <dbReference type="ARBA" id="ARBA00022598"/>
    </source>
</evidence>
<sequence length="870" mass="95871">MALETYHRKRDFQKTPEPKGRTTKAQGNSFVVQKHDARRLHYDFRLEMDGVLKSWAVTRGPSLVPGEKRLAVHVEDHPLEYGGFEGTIPKGEYGGGTVIVWDRGTWEPLEDPHKGYKKGHLEFELHGEKLNGLWHLVRMHGKPGEKADNWLLIKGEDEYARPEDAPDILEERPESVKTGREIADVSGEEPGWSSKTGKITRNKARKTKDKADQAEGEADPAPKTATPADPSKEEGAVKARLPAFVEPSLASLTQKPPAGSRWLHEIKFDGYRLQARIEAGKVKLLTRGGLDWSAKFGKTVLSAFQELPVGSALIDGELIVEGQSGISDFSALQADLSEGRTNRFVYYAFDLLHLDGYDVTALPLIRRKELLHTIIATETGSLRYSAHFLEDGDLLLTQACRLGLEGIVSKVADDRYRSGRGKSWQKAKCAHAQEFVIAGWVPSTTARKAVGSLVLGVYEDGKLQHVGRVGTGFSHTVAAELARRLERIRIETSPFATPLTGNEARGVRYVRPELVAEVEFRAWTADGHLRHASFRGLREDKPASEIVREESKAAATAGKGRSTNKETTMAKPASRPASKVQLTHPDRVYWPKEGVTKGGLADYYAEVWPYMEPYVVDRPLALLRCPDGIDGQQFFQKHGWKGINAAILQVEDPKEPGEAPYIAIKDFDGLIGLVQAASLEIHPWGSTVGDWERPDMLIMDLDPGPDVGWASVIAAAEEIRDRLQDMGLHAYVKTSGGKGLHVVSPLKPSAEWPQLKGFAKDMADQMAADSPGKYVSTIAKAKRHGKILIDYLRNQRGQTAVAPYSTRARPGAPVSMPLGWEELDPAIGPAHFTVSNAPTRLAKLASDPWADFGRDAVPLPVKRQRRGNAA</sequence>
<dbReference type="SUPFAM" id="SSF50249">
    <property type="entry name" value="Nucleic acid-binding proteins"/>
    <property type="match status" value="1"/>
</dbReference>
<dbReference type="CDD" id="cd04862">
    <property type="entry name" value="PaeLigD_Pol_like"/>
    <property type="match status" value="1"/>
</dbReference>
<keyword evidence="16" id="KW-0234">DNA repair</keyword>
<evidence type="ECO:0000256" key="11">
    <source>
        <dbReference type="ARBA" id="ARBA00022839"/>
    </source>
</evidence>
<dbReference type="InterPro" id="IPR012340">
    <property type="entry name" value="NA-bd_OB-fold"/>
</dbReference>
<dbReference type="GO" id="GO:0004527">
    <property type="term" value="F:exonuclease activity"/>
    <property type="evidence" value="ECO:0007669"/>
    <property type="project" value="UniProtKB-KW"/>
</dbReference>
<dbReference type="Pfam" id="PF21686">
    <property type="entry name" value="LigD_Prim-Pol"/>
    <property type="match status" value="1"/>
</dbReference>
<keyword evidence="8" id="KW-0547">Nucleotide-binding</keyword>
<evidence type="ECO:0000256" key="5">
    <source>
        <dbReference type="ARBA" id="ARBA00022695"/>
    </source>
</evidence>
<evidence type="ECO:0000256" key="6">
    <source>
        <dbReference type="ARBA" id="ARBA00022722"/>
    </source>
</evidence>
<keyword evidence="7" id="KW-0479">Metal-binding</keyword>
<feature type="compositionally biased region" description="Basic and acidic residues" evidence="21">
    <location>
        <begin position="161"/>
        <end position="183"/>
    </location>
</feature>
<keyword evidence="17" id="KW-0464">Manganese</keyword>
<evidence type="ECO:0000256" key="12">
    <source>
        <dbReference type="ARBA" id="ARBA00022840"/>
    </source>
</evidence>
<dbReference type="Gene3D" id="3.90.920.10">
    <property type="entry name" value="DNA primase, PRIM domain"/>
    <property type="match status" value="1"/>
</dbReference>
<dbReference type="Proteomes" id="UP000219167">
    <property type="component" value="Unassembled WGS sequence"/>
</dbReference>
<evidence type="ECO:0000313" key="23">
    <source>
        <dbReference type="EMBL" id="SOC40178.1"/>
    </source>
</evidence>
<feature type="region of interest" description="Disordered" evidence="21">
    <location>
        <begin position="1"/>
        <end position="28"/>
    </location>
</feature>
<dbReference type="PROSITE" id="PS50160">
    <property type="entry name" value="DNA_LIGASE_A3"/>
    <property type="match status" value="1"/>
</dbReference>